<dbReference type="InterPro" id="IPR009078">
    <property type="entry name" value="Ferritin-like_SF"/>
</dbReference>
<dbReference type="GO" id="GO:0016491">
    <property type="term" value="F:oxidoreductase activity"/>
    <property type="evidence" value="ECO:0007669"/>
    <property type="project" value="InterPro"/>
</dbReference>
<gene>
    <name evidence="3" type="ORF">AQPE_1274</name>
</gene>
<dbReference type="KEGG" id="anf:AQPE_1274"/>
<evidence type="ECO:0000313" key="3">
    <source>
        <dbReference type="EMBL" id="BBE17125.1"/>
    </source>
</evidence>
<reference evidence="3" key="1">
    <citation type="journal article" date="2020" name="Int. J. Syst. Evol. Microbiol.">
        <title>Aquipluma nitroreducens gen. nov. sp. nov., a novel facultatively anaerobic bacterium isolated from a freshwater lake.</title>
        <authorList>
            <person name="Watanabe M."/>
            <person name="Kojima H."/>
            <person name="Fukui M."/>
        </authorList>
    </citation>
    <scope>NUCLEOTIDE SEQUENCE</scope>
    <source>
        <strain evidence="3">MeG22</strain>
    </source>
</reference>
<dbReference type="PANTHER" id="PTHR33746">
    <property type="entry name" value="RUBRERYTHRIN"/>
    <property type="match status" value="1"/>
</dbReference>
<evidence type="ECO:0000259" key="2">
    <source>
        <dbReference type="PROSITE" id="PS50905"/>
    </source>
</evidence>
<proteinExistence type="predicted"/>
<feature type="chain" id="PRO_5024374909" evidence="1">
    <location>
        <begin position="21"/>
        <end position="230"/>
    </location>
</feature>
<dbReference type="SUPFAM" id="SSF47240">
    <property type="entry name" value="Ferritin-like"/>
    <property type="match status" value="1"/>
</dbReference>
<sequence length="230" mass="25199">MKKSSIVMVFLAAASVVVFQSFTSNSNSKGETQKNLLSQSVVGDAQTVNFQNMQDAFKGETTASAKYAAYSKKAEEEGYHEIAMLFMAASKSEKIHATNHKAVLGESGQKVPEIKPEFTVKSTKENLQDAIAGEGYEVKTMYPEFMTNANTAKNQLALVSLNYAYKTEQKHKVFYEKALAALEGKTVKSLPTVYYVCPTCGNTYDTTPPSRCGISMTGSEKFVKVDKLNS</sequence>
<dbReference type="InterPro" id="IPR052753">
    <property type="entry name" value="Rbr2/Nigerythrin"/>
</dbReference>
<dbReference type="CDD" id="cd01041">
    <property type="entry name" value="Rubrerythrin"/>
    <property type="match status" value="1"/>
</dbReference>
<dbReference type="PANTHER" id="PTHR33746:SF4">
    <property type="entry name" value="RUBRERYTHRIN"/>
    <property type="match status" value="1"/>
</dbReference>
<dbReference type="Gene3D" id="1.20.1260.10">
    <property type="match status" value="1"/>
</dbReference>
<dbReference type="EMBL" id="AP018694">
    <property type="protein sequence ID" value="BBE17125.1"/>
    <property type="molecule type" value="Genomic_DNA"/>
</dbReference>
<evidence type="ECO:0000313" key="4">
    <source>
        <dbReference type="Proteomes" id="UP001193389"/>
    </source>
</evidence>
<keyword evidence="4" id="KW-1185">Reference proteome</keyword>
<dbReference type="InterPro" id="IPR003251">
    <property type="entry name" value="Rr_diiron-bd_dom"/>
</dbReference>
<dbReference type="Proteomes" id="UP001193389">
    <property type="component" value="Chromosome"/>
</dbReference>
<evidence type="ECO:0000256" key="1">
    <source>
        <dbReference type="SAM" id="SignalP"/>
    </source>
</evidence>
<dbReference type="PROSITE" id="PS50905">
    <property type="entry name" value="FERRITIN_LIKE"/>
    <property type="match status" value="1"/>
</dbReference>
<keyword evidence="1" id="KW-0732">Signal</keyword>
<organism evidence="3 4">
    <name type="scientific">Aquipluma nitroreducens</name>
    <dbReference type="NCBI Taxonomy" id="2010828"/>
    <lineage>
        <taxon>Bacteria</taxon>
        <taxon>Pseudomonadati</taxon>
        <taxon>Bacteroidota</taxon>
        <taxon>Bacteroidia</taxon>
        <taxon>Marinilabiliales</taxon>
        <taxon>Prolixibacteraceae</taxon>
        <taxon>Aquipluma</taxon>
    </lineage>
</organism>
<accession>A0A5K7S6L3</accession>
<name>A0A5K7S6L3_9BACT</name>
<dbReference type="Pfam" id="PF02915">
    <property type="entry name" value="Rubrerythrin"/>
    <property type="match status" value="1"/>
</dbReference>
<dbReference type="RefSeq" id="WP_318350145.1">
    <property type="nucleotide sequence ID" value="NZ_AP018694.1"/>
</dbReference>
<dbReference type="AlphaFoldDB" id="A0A5K7S6L3"/>
<dbReference type="InterPro" id="IPR012347">
    <property type="entry name" value="Ferritin-like"/>
</dbReference>
<protein>
    <submittedName>
        <fullName evidence="3">Rubrerythrin</fullName>
    </submittedName>
</protein>
<dbReference type="InterPro" id="IPR009040">
    <property type="entry name" value="Ferritin-like_diiron"/>
</dbReference>
<dbReference type="GO" id="GO:0046872">
    <property type="term" value="F:metal ion binding"/>
    <property type="evidence" value="ECO:0007669"/>
    <property type="project" value="InterPro"/>
</dbReference>
<feature type="signal peptide" evidence="1">
    <location>
        <begin position="1"/>
        <end position="20"/>
    </location>
</feature>
<feature type="domain" description="Ferritin-like diiron" evidence="2">
    <location>
        <begin position="43"/>
        <end position="186"/>
    </location>
</feature>